<organism evidence="1 2">
    <name type="scientific">Bionectria ochroleuca</name>
    <name type="common">Gliocladium roseum</name>
    <dbReference type="NCBI Taxonomy" id="29856"/>
    <lineage>
        <taxon>Eukaryota</taxon>
        <taxon>Fungi</taxon>
        <taxon>Dikarya</taxon>
        <taxon>Ascomycota</taxon>
        <taxon>Pezizomycotina</taxon>
        <taxon>Sordariomycetes</taxon>
        <taxon>Hypocreomycetidae</taxon>
        <taxon>Hypocreales</taxon>
        <taxon>Bionectriaceae</taxon>
        <taxon>Clonostachys</taxon>
    </lineage>
</organism>
<dbReference type="EMBL" id="JADCTT010000006">
    <property type="protein sequence ID" value="KAF9751146.1"/>
    <property type="molecule type" value="Genomic_DNA"/>
</dbReference>
<comment type="caution">
    <text evidence="1">The sequence shown here is derived from an EMBL/GenBank/DDBJ whole genome shotgun (WGS) entry which is preliminary data.</text>
</comment>
<dbReference type="AlphaFoldDB" id="A0A8H7N8L6"/>
<dbReference type="Proteomes" id="UP000616885">
    <property type="component" value="Unassembled WGS sequence"/>
</dbReference>
<reference evidence="1" key="1">
    <citation type="submission" date="2020-10" db="EMBL/GenBank/DDBJ databases">
        <title>High-Quality Genome Resource of Clonostachys rosea strain S41 by Oxford Nanopore Long-Read Sequencing.</title>
        <authorList>
            <person name="Wang H."/>
        </authorList>
    </citation>
    <scope>NUCLEOTIDE SEQUENCE</scope>
    <source>
        <strain evidence="1">S41</strain>
    </source>
</reference>
<dbReference type="Gene3D" id="3.30.70.100">
    <property type="match status" value="1"/>
</dbReference>
<evidence type="ECO:0008006" key="3">
    <source>
        <dbReference type="Google" id="ProtNLM"/>
    </source>
</evidence>
<sequence length="237" mass="27043">MATPLFFVIARVVSRDGALEKWRKRLVGLCAVSKTEPYSNSYYWGHDLDGAPDTLWGLEGYYHPVGFFMSHISSDTFKEEMKKVDEDKLLRNVQGLGSPDYDLHHYDESSGFVKRMDDANADCVDSAVVVVHFWAQEGRRKELLAVMADYADKVKAREMSPSIDIQSFLALKELNDLNLASLYIRTRSREDWDRFEGSSLYRELQEEVSALITEQEIHRSQAFIGHIGQDAPGGNPW</sequence>
<dbReference type="InterPro" id="IPR011008">
    <property type="entry name" value="Dimeric_a/b-barrel"/>
</dbReference>
<proteinExistence type="predicted"/>
<evidence type="ECO:0000313" key="1">
    <source>
        <dbReference type="EMBL" id="KAF9751146.1"/>
    </source>
</evidence>
<gene>
    <name evidence="1" type="ORF">IM811_015366</name>
</gene>
<dbReference type="SUPFAM" id="SSF54909">
    <property type="entry name" value="Dimeric alpha+beta barrel"/>
    <property type="match status" value="1"/>
</dbReference>
<protein>
    <recommendedName>
        <fullName evidence="3">ABM domain-containing protein</fullName>
    </recommendedName>
</protein>
<accession>A0A8H7N8L6</accession>
<evidence type="ECO:0000313" key="2">
    <source>
        <dbReference type="Proteomes" id="UP000616885"/>
    </source>
</evidence>
<name>A0A8H7N8L6_BIOOC</name>